<feature type="transmembrane region" description="Helical" evidence="8">
    <location>
        <begin position="136"/>
        <end position="156"/>
    </location>
</feature>
<evidence type="ECO:0000256" key="8">
    <source>
        <dbReference type="SAM" id="Phobius"/>
    </source>
</evidence>
<protein>
    <recommendedName>
        <fullName evidence="9">Glycosyltransferase RgtA/B/C/D-like domain-containing protein</fullName>
    </recommendedName>
</protein>
<comment type="subcellular location">
    <subcellularLocation>
        <location evidence="1">Cell membrane</location>
        <topology evidence="1">Multi-pass membrane protein</topology>
    </subcellularLocation>
</comment>
<keyword evidence="4" id="KW-0808">Transferase</keyword>
<gene>
    <name evidence="10" type="ORF">Pla175_34100</name>
</gene>
<dbReference type="GO" id="GO:0005886">
    <property type="term" value="C:plasma membrane"/>
    <property type="evidence" value="ECO:0007669"/>
    <property type="project" value="UniProtKB-SubCell"/>
</dbReference>
<feature type="transmembrane region" description="Helical" evidence="8">
    <location>
        <begin position="299"/>
        <end position="323"/>
    </location>
</feature>
<evidence type="ECO:0000259" key="9">
    <source>
        <dbReference type="Pfam" id="PF13231"/>
    </source>
</evidence>
<evidence type="ECO:0000256" key="4">
    <source>
        <dbReference type="ARBA" id="ARBA00022679"/>
    </source>
</evidence>
<feature type="transmembrane region" description="Helical" evidence="8">
    <location>
        <begin position="201"/>
        <end position="223"/>
    </location>
</feature>
<evidence type="ECO:0000313" key="10">
    <source>
        <dbReference type="EMBL" id="QDU90011.1"/>
    </source>
</evidence>
<dbReference type="OrthoDB" id="269299at2"/>
<keyword evidence="2" id="KW-1003">Cell membrane</keyword>
<feature type="domain" description="Glycosyltransferase RgtA/B/C/D-like" evidence="9">
    <location>
        <begin position="64"/>
        <end position="212"/>
    </location>
</feature>
<organism evidence="10 11">
    <name type="scientific">Pirellulimonas nuda</name>
    <dbReference type="NCBI Taxonomy" id="2528009"/>
    <lineage>
        <taxon>Bacteria</taxon>
        <taxon>Pseudomonadati</taxon>
        <taxon>Planctomycetota</taxon>
        <taxon>Planctomycetia</taxon>
        <taxon>Pirellulales</taxon>
        <taxon>Lacipirellulaceae</taxon>
        <taxon>Pirellulimonas</taxon>
    </lineage>
</organism>
<dbReference type="PANTHER" id="PTHR33908">
    <property type="entry name" value="MANNOSYLTRANSFERASE YKCB-RELATED"/>
    <property type="match status" value="1"/>
</dbReference>
<feature type="transmembrane region" description="Helical" evidence="8">
    <location>
        <begin position="329"/>
        <end position="350"/>
    </location>
</feature>
<keyword evidence="7 8" id="KW-0472">Membrane</keyword>
<sequence length="513" mass="54742">MMHPMLARDLSPRAQRLWMVAILALLAAYHLATIQRQCLFIDEAAELQLSQQTIGQIVWAADSMPPLYALSLKAWTSVFGAGASARWLSALYHAATVVAAWLLLRRLAGPRLAVVTAAVVAFTPLLLFYAQLIRGYAMFTMLAVCAMGLLAVAARWNRVLDWALFVAAGVLGMFCHYYFALLLATLALLALATPKAARVRAVAAFLAIGLLASPTVLLVGSDLRFQKGIRESRPLNASAAAYTYFSMLSGYTLGPSRAQLHALGARAAAADAAPWALGLAAAVAPLGWLGVVGLRRHRLAVGTLALLFVPVLLAGALGWASGVTYNTRFVAWCAAPLGLLLAAGMVEGLSRRGVLKWAAVAATALLTLLCCVAIYNRAESPRYANEDLRSAVAAIESAELGPTDNADPSPVLVVSGYMSEVAALYLAQPGRAIPLPRPETAEPVVADARQAEAAAQQAVKLTQEHGGWLIYTRPFHGDPDGLLLDAMRARLDLVEQTPCAGVRVFRVTPRRDY</sequence>
<dbReference type="Proteomes" id="UP000317429">
    <property type="component" value="Chromosome"/>
</dbReference>
<evidence type="ECO:0000256" key="6">
    <source>
        <dbReference type="ARBA" id="ARBA00022989"/>
    </source>
</evidence>
<feature type="transmembrane region" description="Helical" evidence="8">
    <location>
        <begin position="111"/>
        <end position="130"/>
    </location>
</feature>
<dbReference type="Pfam" id="PF13231">
    <property type="entry name" value="PMT_2"/>
    <property type="match status" value="1"/>
</dbReference>
<evidence type="ECO:0000313" key="11">
    <source>
        <dbReference type="Proteomes" id="UP000317429"/>
    </source>
</evidence>
<evidence type="ECO:0000256" key="1">
    <source>
        <dbReference type="ARBA" id="ARBA00004651"/>
    </source>
</evidence>
<keyword evidence="11" id="KW-1185">Reference proteome</keyword>
<keyword evidence="6 8" id="KW-1133">Transmembrane helix</keyword>
<evidence type="ECO:0000256" key="5">
    <source>
        <dbReference type="ARBA" id="ARBA00022692"/>
    </source>
</evidence>
<dbReference type="GO" id="GO:0009103">
    <property type="term" value="P:lipopolysaccharide biosynthetic process"/>
    <property type="evidence" value="ECO:0007669"/>
    <property type="project" value="UniProtKB-ARBA"/>
</dbReference>
<name>A0A518DEV5_9BACT</name>
<dbReference type="InterPro" id="IPR038731">
    <property type="entry name" value="RgtA/B/C-like"/>
</dbReference>
<feature type="transmembrane region" description="Helical" evidence="8">
    <location>
        <begin position="235"/>
        <end position="253"/>
    </location>
</feature>
<accession>A0A518DEV5</accession>
<evidence type="ECO:0000256" key="7">
    <source>
        <dbReference type="ARBA" id="ARBA00023136"/>
    </source>
</evidence>
<feature type="transmembrane region" description="Helical" evidence="8">
    <location>
        <begin position="163"/>
        <end position="189"/>
    </location>
</feature>
<dbReference type="GO" id="GO:0016763">
    <property type="term" value="F:pentosyltransferase activity"/>
    <property type="evidence" value="ECO:0007669"/>
    <property type="project" value="TreeGrafter"/>
</dbReference>
<dbReference type="AlphaFoldDB" id="A0A518DEV5"/>
<feature type="transmembrane region" description="Helical" evidence="8">
    <location>
        <begin position="357"/>
        <end position="375"/>
    </location>
</feature>
<evidence type="ECO:0000256" key="2">
    <source>
        <dbReference type="ARBA" id="ARBA00022475"/>
    </source>
</evidence>
<dbReference type="InterPro" id="IPR050297">
    <property type="entry name" value="LipidA_mod_glycosyltrf_83"/>
</dbReference>
<dbReference type="RefSeq" id="WP_145287674.1">
    <property type="nucleotide sequence ID" value="NZ_CP036291.1"/>
</dbReference>
<keyword evidence="5 8" id="KW-0812">Transmembrane</keyword>
<evidence type="ECO:0000256" key="3">
    <source>
        <dbReference type="ARBA" id="ARBA00022676"/>
    </source>
</evidence>
<dbReference type="PANTHER" id="PTHR33908:SF11">
    <property type="entry name" value="MEMBRANE PROTEIN"/>
    <property type="match status" value="1"/>
</dbReference>
<dbReference type="KEGG" id="pnd:Pla175_34100"/>
<dbReference type="EMBL" id="CP036291">
    <property type="protein sequence ID" value="QDU90011.1"/>
    <property type="molecule type" value="Genomic_DNA"/>
</dbReference>
<reference evidence="10 11" key="1">
    <citation type="submission" date="2019-02" db="EMBL/GenBank/DDBJ databases">
        <title>Deep-cultivation of Planctomycetes and their phenomic and genomic characterization uncovers novel biology.</title>
        <authorList>
            <person name="Wiegand S."/>
            <person name="Jogler M."/>
            <person name="Boedeker C."/>
            <person name="Pinto D."/>
            <person name="Vollmers J."/>
            <person name="Rivas-Marin E."/>
            <person name="Kohn T."/>
            <person name="Peeters S.H."/>
            <person name="Heuer A."/>
            <person name="Rast P."/>
            <person name="Oberbeckmann S."/>
            <person name="Bunk B."/>
            <person name="Jeske O."/>
            <person name="Meyerdierks A."/>
            <person name="Storesund J.E."/>
            <person name="Kallscheuer N."/>
            <person name="Luecker S."/>
            <person name="Lage O.M."/>
            <person name="Pohl T."/>
            <person name="Merkel B.J."/>
            <person name="Hornburger P."/>
            <person name="Mueller R.-W."/>
            <person name="Bruemmer F."/>
            <person name="Labrenz M."/>
            <person name="Spormann A.M."/>
            <person name="Op den Camp H."/>
            <person name="Overmann J."/>
            <person name="Amann R."/>
            <person name="Jetten M.S.M."/>
            <person name="Mascher T."/>
            <person name="Medema M.H."/>
            <person name="Devos D.P."/>
            <person name="Kaster A.-K."/>
            <person name="Ovreas L."/>
            <person name="Rohde M."/>
            <person name="Galperin M.Y."/>
            <person name="Jogler C."/>
        </authorList>
    </citation>
    <scope>NUCLEOTIDE SEQUENCE [LARGE SCALE GENOMIC DNA]</scope>
    <source>
        <strain evidence="10 11">Pla175</strain>
    </source>
</reference>
<feature type="transmembrane region" description="Helical" evidence="8">
    <location>
        <begin position="273"/>
        <end position="292"/>
    </location>
</feature>
<keyword evidence="3" id="KW-0328">Glycosyltransferase</keyword>
<proteinExistence type="predicted"/>
<feature type="transmembrane region" description="Helical" evidence="8">
    <location>
        <begin position="85"/>
        <end position="104"/>
    </location>
</feature>